<dbReference type="InterPro" id="IPR000719">
    <property type="entry name" value="Prot_kinase_dom"/>
</dbReference>
<proteinExistence type="predicted"/>
<sequence length="371" mass="43725">MSLFHVKTTKLDKDFSKTNILKSDGYIILDNISNGSYGEVRHAKYIQEDNELNLAVKIIDTRKTNKDYVSKFLPRELDIIRQINHPYIIYTHSILQKKTVIFVFMEFAERGDLLQFIIEHGPLEERLARIWFRQVTLAVQYLHTMEIVHRDIKCENILITENYNIKLTDFSFSKCVSSKRLNCSTYCCSLSYAPPEILITRPYDGKTSDIWSLGVVLYVMLNKKIPFNRKNMKLMYQQQVKRDWEHRSSVEKIISENVKLCIDNLLQPEPRKRWTIDQILDSDWIKMDRRLVNMTEQESLALVEVPNRKNNKKKHLKKIKADRSDTQQILGKRSRRFFSIAQQLDAISSSNSETINRNTSKNMLKLSQRIV</sequence>
<gene>
    <name evidence="7" type="ORF">MEUPH1_LOCUS19674</name>
</gene>
<evidence type="ECO:0000313" key="8">
    <source>
        <dbReference type="Proteomes" id="UP001160148"/>
    </source>
</evidence>
<feature type="domain" description="Protein kinase" evidence="6">
    <location>
        <begin position="26"/>
        <end position="285"/>
    </location>
</feature>
<dbReference type="GO" id="GO:0005737">
    <property type="term" value="C:cytoplasm"/>
    <property type="evidence" value="ECO:0007669"/>
    <property type="project" value="TreeGrafter"/>
</dbReference>
<dbReference type="InterPro" id="IPR008271">
    <property type="entry name" value="Ser/Thr_kinase_AS"/>
</dbReference>
<evidence type="ECO:0000256" key="5">
    <source>
        <dbReference type="ARBA" id="ARBA00022840"/>
    </source>
</evidence>
<evidence type="ECO:0000259" key="6">
    <source>
        <dbReference type="PROSITE" id="PS50011"/>
    </source>
</evidence>
<keyword evidence="2" id="KW-0808">Transferase</keyword>
<keyword evidence="1" id="KW-0723">Serine/threonine-protein kinase</keyword>
<dbReference type="PROSITE" id="PS00108">
    <property type="entry name" value="PROTEIN_KINASE_ST"/>
    <property type="match status" value="1"/>
</dbReference>
<dbReference type="Pfam" id="PF00069">
    <property type="entry name" value="Pkinase"/>
    <property type="match status" value="1"/>
</dbReference>
<dbReference type="Gene3D" id="1.10.510.10">
    <property type="entry name" value="Transferase(Phosphotransferase) domain 1"/>
    <property type="match status" value="1"/>
</dbReference>
<dbReference type="PANTHER" id="PTHR24346:SF82">
    <property type="entry name" value="KP78A-RELATED"/>
    <property type="match status" value="1"/>
</dbReference>
<dbReference type="SUPFAM" id="SSF56112">
    <property type="entry name" value="Protein kinase-like (PK-like)"/>
    <property type="match status" value="1"/>
</dbReference>
<reference evidence="7 8" key="1">
    <citation type="submission" date="2023-01" db="EMBL/GenBank/DDBJ databases">
        <authorList>
            <person name="Whitehead M."/>
        </authorList>
    </citation>
    <scope>NUCLEOTIDE SEQUENCE [LARGE SCALE GENOMIC DNA]</scope>
</reference>
<keyword evidence="4" id="KW-0418">Kinase</keyword>
<comment type="caution">
    <text evidence="7">The sequence shown here is derived from an EMBL/GenBank/DDBJ whole genome shotgun (WGS) entry which is preliminary data.</text>
</comment>
<dbReference type="PROSITE" id="PS50011">
    <property type="entry name" value="PROTEIN_KINASE_DOM"/>
    <property type="match status" value="1"/>
</dbReference>
<evidence type="ECO:0000256" key="3">
    <source>
        <dbReference type="ARBA" id="ARBA00022741"/>
    </source>
</evidence>
<evidence type="ECO:0000256" key="1">
    <source>
        <dbReference type="ARBA" id="ARBA00022527"/>
    </source>
</evidence>
<keyword evidence="8" id="KW-1185">Reference proteome</keyword>
<dbReference type="Proteomes" id="UP001160148">
    <property type="component" value="Unassembled WGS sequence"/>
</dbReference>
<dbReference type="GO" id="GO:0000226">
    <property type="term" value="P:microtubule cytoskeleton organization"/>
    <property type="evidence" value="ECO:0007669"/>
    <property type="project" value="TreeGrafter"/>
</dbReference>
<dbReference type="SMART" id="SM00220">
    <property type="entry name" value="S_TKc"/>
    <property type="match status" value="1"/>
</dbReference>
<name>A0AAV0X9N2_9HEMI</name>
<keyword evidence="3" id="KW-0547">Nucleotide-binding</keyword>
<protein>
    <recommendedName>
        <fullName evidence="6">Protein kinase domain-containing protein</fullName>
    </recommendedName>
</protein>
<dbReference type="PANTHER" id="PTHR24346">
    <property type="entry name" value="MAP/MICROTUBULE AFFINITY-REGULATING KINASE"/>
    <property type="match status" value="1"/>
</dbReference>
<dbReference type="FunFam" id="1.10.510.10:FF:000571">
    <property type="entry name" value="Maternal embryonic leucine zipper kinase"/>
    <property type="match status" value="1"/>
</dbReference>
<dbReference type="EMBL" id="CARXXK010000004">
    <property type="protein sequence ID" value="CAI6364898.1"/>
    <property type="molecule type" value="Genomic_DNA"/>
</dbReference>
<evidence type="ECO:0000256" key="2">
    <source>
        <dbReference type="ARBA" id="ARBA00022679"/>
    </source>
</evidence>
<keyword evidence="5" id="KW-0067">ATP-binding</keyword>
<dbReference type="InterPro" id="IPR011009">
    <property type="entry name" value="Kinase-like_dom_sf"/>
</dbReference>
<evidence type="ECO:0000313" key="7">
    <source>
        <dbReference type="EMBL" id="CAI6364898.1"/>
    </source>
</evidence>
<dbReference type="GO" id="GO:0005524">
    <property type="term" value="F:ATP binding"/>
    <property type="evidence" value="ECO:0007669"/>
    <property type="project" value="UniProtKB-KW"/>
</dbReference>
<dbReference type="AlphaFoldDB" id="A0AAV0X9N2"/>
<dbReference type="CDD" id="cd14080">
    <property type="entry name" value="STKc_TSSK-like"/>
    <property type="match status" value="1"/>
</dbReference>
<dbReference type="GO" id="GO:0035556">
    <property type="term" value="P:intracellular signal transduction"/>
    <property type="evidence" value="ECO:0007669"/>
    <property type="project" value="TreeGrafter"/>
</dbReference>
<organism evidence="7 8">
    <name type="scientific">Macrosiphum euphorbiae</name>
    <name type="common">potato aphid</name>
    <dbReference type="NCBI Taxonomy" id="13131"/>
    <lineage>
        <taxon>Eukaryota</taxon>
        <taxon>Metazoa</taxon>
        <taxon>Ecdysozoa</taxon>
        <taxon>Arthropoda</taxon>
        <taxon>Hexapoda</taxon>
        <taxon>Insecta</taxon>
        <taxon>Pterygota</taxon>
        <taxon>Neoptera</taxon>
        <taxon>Paraneoptera</taxon>
        <taxon>Hemiptera</taxon>
        <taxon>Sternorrhyncha</taxon>
        <taxon>Aphidomorpha</taxon>
        <taxon>Aphidoidea</taxon>
        <taxon>Aphididae</taxon>
        <taxon>Macrosiphini</taxon>
        <taxon>Macrosiphum</taxon>
    </lineage>
</organism>
<dbReference type="GO" id="GO:0050321">
    <property type="term" value="F:tau-protein kinase activity"/>
    <property type="evidence" value="ECO:0007669"/>
    <property type="project" value="TreeGrafter"/>
</dbReference>
<accession>A0AAV0X9N2</accession>
<evidence type="ECO:0000256" key="4">
    <source>
        <dbReference type="ARBA" id="ARBA00022777"/>
    </source>
</evidence>